<accession>A0A378WWQ2</accession>
<dbReference type="OrthoDB" id="4485197at2"/>
<dbReference type="AlphaFoldDB" id="A0A378WWQ2"/>
<reference evidence="1 2" key="1">
    <citation type="submission" date="2018-06" db="EMBL/GenBank/DDBJ databases">
        <authorList>
            <consortium name="Pathogen Informatics"/>
            <person name="Doyle S."/>
        </authorList>
    </citation>
    <scope>NUCLEOTIDE SEQUENCE [LARGE SCALE GENOMIC DNA]</scope>
    <source>
        <strain evidence="1 2">NCTC13184</strain>
    </source>
</reference>
<dbReference type="PANTHER" id="PTHR34309:SF1">
    <property type="entry name" value="PROTEIN GLCG"/>
    <property type="match status" value="1"/>
</dbReference>
<dbReference type="SUPFAM" id="SSF143744">
    <property type="entry name" value="GlcG-like"/>
    <property type="match status" value="1"/>
</dbReference>
<sequence length="140" mass="14354">MDDLIDARTIALDAAQRVLNAAAGQAKSLDVRVAIAVADRSGHLVAYGRMDGAPLLSGQIAQDKAYTVAAFGLATHEWFDLIKDDPALLHGIVKTDRLIVFGGGAGIYVDGGLVGAVGVSGGSAEQDRRIAEAGVAAVSR</sequence>
<dbReference type="Pfam" id="PF03928">
    <property type="entry name" value="HbpS-like"/>
    <property type="match status" value="1"/>
</dbReference>
<evidence type="ECO:0000313" key="2">
    <source>
        <dbReference type="Proteomes" id="UP000255082"/>
    </source>
</evidence>
<evidence type="ECO:0000313" key="1">
    <source>
        <dbReference type="EMBL" id="SUA44844.1"/>
    </source>
</evidence>
<dbReference type="RefSeq" id="WP_062965256.1">
    <property type="nucleotide sequence ID" value="NZ_JAJFOE010000001.1"/>
</dbReference>
<dbReference type="Proteomes" id="UP000255082">
    <property type="component" value="Unassembled WGS sequence"/>
</dbReference>
<organism evidence="1 2">
    <name type="scientific">Nocardia africana</name>
    <dbReference type="NCBI Taxonomy" id="134964"/>
    <lineage>
        <taxon>Bacteria</taxon>
        <taxon>Bacillati</taxon>
        <taxon>Actinomycetota</taxon>
        <taxon>Actinomycetes</taxon>
        <taxon>Mycobacteriales</taxon>
        <taxon>Nocardiaceae</taxon>
        <taxon>Nocardia</taxon>
    </lineage>
</organism>
<dbReference type="EMBL" id="UGRU01000001">
    <property type="protein sequence ID" value="SUA44844.1"/>
    <property type="molecule type" value="Genomic_DNA"/>
</dbReference>
<dbReference type="InterPro" id="IPR052517">
    <property type="entry name" value="GlcG_carb_metab_protein"/>
</dbReference>
<dbReference type="InterPro" id="IPR038084">
    <property type="entry name" value="PduO/GlcC-like_sf"/>
</dbReference>
<dbReference type="InterPro" id="IPR005624">
    <property type="entry name" value="PduO/GlcC-like"/>
</dbReference>
<name>A0A378WWQ2_9NOCA</name>
<protein>
    <submittedName>
        <fullName evidence="1">Domain of uncharacterized function (DUF336)</fullName>
    </submittedName>
</protein>
<gene>
    <name evidence="1" type="ORF">NCTC13184_03366</name>
</gene>
<proteinExistence type="predicted"/>
<dbReference type="Gene3D" id="3.30.450.150">
    <property type="entry name" value="Haem-degrading domain"/>
    <property type="match status" value="1"/>
</dbReference>
<dbReference type="PANTHER" id="PTHR34309">
    <property type="entry name" value="SLR1406 PROTEIN"/>
    <property type="match status" value="1"/>
</dbReference>